<organism evidence="9">
    <name type="scientific">Florenciella parvula</name>
    <dbReference type="NCBI Taxonomy" id="236787"/>
    <lineage>
        <taxon>Eukaryota</taxon>
        <taxon>Sar</taxon>
        <taxon>Stramenopiles</taxon>
        <taxon>Ochrophyta</taxon>
        <taxon>Dictyochophyceae</taxon>
        <taxon>Florenciellales</taxon>
        <taxon>Florenciella</taxon>
    </lineage>
</organism>
<dbReference type="PANTHER" id="PTHR46650:SF1">
    <property type="entry name" value="PEROXISOMAL ADENINE NUCLEOTIDE TRANSPORTER 1"/>
    <property type="match status" value="1"/>
</dbReference>
<dbReference type="Gene3D" id="1.50.40.10">
    <property type="entry name" value="Mitochondrial carrier domain"/>
    <property type="match status" value="1"/>
</dbReference>
<comment type="subcellular location">
    <subcellularLocation>
        <location evidence="1">Membrane</location>
    </subcellularLocation>
</comment>
<reference evidence="9" key="1">
    <citation type="submission" date="2021-01" db="EMBL/GenBank/DDBJ databases">
        <authorList>
            <person name="Corre E."/>
            <person name="Pelletier E."/>
            <person name="Niang G."/>
            <person name="Scheremetjew M."/>
            <person name="Finn R."/>
            <person name="Kale V."/>
            <person name="Holt S."/>
            <person name="Cochrane G."/>
            <person name="Meng A."/>
            <person name="Brown T."/>
            <person name="Cohen L."/>
        </authorList>
    </citation>
    <scope>NUCLEOTIDE SEQUENCE</scope>
    <source>
        <strain evidence="9">RCC1693</strain>
    </source>
</reference>
<evidence type="ECO:0000313" key="9">
    <source>
        <dbReference type="EMBL" id="CAD9442468.1"/>
    </source>
</evidence>
<keyword evidence="7" id="KW-0472">Membrane</keyword>
<proteinExistence type="inferred from homology"/>
<gene>
    <name evidence="9" type="ORF">FPAR1323_LOCUS15135</name>
</gene>
<evidence type="ECO:0000256" key="8">
    <source>
        <dbReference type="SAM" id="MobiDB-lite"/>
    </source>
</evidence>
<comment type="similarity">
    <text evidence="2">Belongs to the mitochondrial carrier (TC 2.A.29) family.</text>
</comment>
<dbReference type="EMBL" id="HBGT01028977">
    <property type="protein sequence ID" value="CAD9442468.1"/>
    <property type="molecule type" value="Transcribed_RNA"/>
</dbReference>
<keyword evidence="5" id="KW-0677">Repeat</keyword>
<dbReference type="GO" id="GO:0006635">
    <property type="term" value="P:fatty acid beta-oxidation"/>
    <property type="evidence" value="ECO:0007669"/>
    <property type="project" value="InterPro"/>
</dbReference>
<sequence length="174" mass="18908">MKQLSTVQAFVLGALARAISTLIVYPYIRAKVENDKIFPTFTPALALSRRPTPNCNQIVILTHSPLHPQRTCPPAKMLTMLKDRASGPKALEGAKAAEGEEGGSNEGTDGPSDTVWGTLKPMLEEGNVGNLYRGVGPELFRGMLSSAVMLMVKERIYLVNRRLIMGEQMPKASA</sequence>
<dbReference type="GO" id="GO:0007031">
    <property type="term" value="P:peroxisome organization"/>
    <property type="evidence" value="ECO:0007669"/>
    <property type="project" value="TreeGrafter"/>
</dbReference>
<evidence type="ECO:0000256" key="5">
    <source>
        <dbReference type="ARBA" id="ARBA00022737"/>
    </source>
</evidence>
<protein>
    <submittedName>
        <fullName evidence="9">Uncharacterized protein</fullName>
    </submittedName>
</protein>
<feature type="region of interest" description="Disordered" evidence="8">
    <location>
        <begin position="93"/>
        <end position="114"/>
    </location>
</feature>
<keyword evidence="4" id="KW-0812">Transmembrane</keyword>
<keyword evidence="3" id="KW-0813">Transport</keyword>
<dbReference type="PANTHER" id="PTHR46650">
    <property type="entry name" value="PEROXISOMAL ADENINE NUCLEOTIDE TRANSPORTER 1"/>
    <property type="match status" value="1"/>
</dbReference>
<keyword evidence="6" id="KW-1133">Transmembrane helix</keyword>
<evidence type="ECO:0000256" key="4">
    <source>
        <dbReference type="ARBA" id="ARBA00022692"/>
    </source>
</evidence>
<dbReference type="InterPro" id="IPR023395">
    <property type="entry name" value="MCP_dom_sf"/>
</dbReference>
<dbReference type="AlphaFoldDB" id="A0A7S2D2F3"/>
<evidence type="ECO:0000256" key="1">
    <source>
        <dbReference type="ARBA" id="ARBA00004370"/>
    </source>
</evidence>
<dbReference type="InterPro" id="IPR045900">
    <property type="entry name" value="Peroxisomal_Ade_carrier"/>
</dbReference>
<evidence type="ECO:0000256" key="2">
    <source>
        <dbReference type="ARBA" id="ARBA00006375"/>
    </source>
</evidence>
<evidence type="ECO:0000256" key="7">
    <source>
        <dbReference type="ARBA" id="ARBA00023136"/>
    </source>
</evidence>
<dbReference type="GO" id="GO:0005778">
    <property type="term" value="C:peroxisomal membrane"/>
    <property type="evidence" value="ECO:0007669"/>
    <property type="project" value="TreeGrafter"/>
</dbReference>
<evidence type="ECO:0000256" key="6">
    <source>
        <dbReference type="ARBA" id="ARBA00022989"/>
    </source>
</evidence>
<dbReference type="GO" id="GO:0015217">
    <property type="term" value="F:ADP transmembrane transporter activity"/>
    <property type="evidence" value="ECO:0007669"/>
    <property type="project" value="InterPro"/>
</dbReference>
<evidence type="ECO:0000256" key="3">
    <source>
        <dbReference type="ARBA" id="ARBA00022448"/>
    </source>
</evidence>
<dbReference type="SUPFAM" id="SSF103506">
    <property type="entry name" value="Mitochondrial carrier"/>
    <property type="match status" value="1"/>
</dbReference>
<dbReference type="GO" id="GO:0005347">
    <property type="term" value="F:ATP transmembrane transporter activity"/>
    <property type="evidence" value="ECO:0007669"/>
    <property type="project" value="InterPro"/>
</dbReference>
<name>A0A7S2D2F3_9STRA</name>
<accession>A0A7S2D2F3</accession>